<protein>
    <submittedName>
        <fullName evidence="7">Alanine-glyoxylate transaminase / serine-glyoxylate transaminase / serine-pyruvate transaminase</fullName>
    </submittedName>
</protein>
<dbReference type="InterPro" id="IPR024169">
    <property type="entry name" value="SP_NH2Trfase/AEP_transaminase"/>
</dbReference>
<dbReference type="Pfam" id="PF00266">
    <property type="entry name" value="Aminotran_5"/>
    <property type="match status" value="1"/>
</dbReference>
<evidence type="ECO:0000313" key="8">
    <source>
        <dbReference type="Proteomes" id="UP000184144"/>
    </source>
</evidence>
<evidence type="ECO:0000259" key="6">
    <source>
        <dbReference type="Pfam" id="PF00266"/>
    </source>
</evidence>
<keyword evidence="8" id="KW-1185">Reference proteome</keyword>
<dbReference type="RefSeq" id="WP_073142877.1">
    <property type="nucleotide sequence ID" value="NZ_FQUV01000003.1"/>
</dbReference>
<keyword evidence="3 5" id="KW-0663">Pyridoxal phosphate</keyword>
<dbReference type="GO" id="GO:0019265">
    <property type="term" value="P:glycine biosynthetic process, by transamination of glyoxylate"/>
    <property type="evidence" value="ECO:0007669"/>
    <property type="project" value="TreeGrafter"/>
</dbReference>
<name>A0A1M4YHW9_9RHOB</name>
<dbReference type="GO" id="GO:0008453">
    <property type="term" value="F:alanine-glyoxylate transaminase activity"/>
    <property type="evidence" value="ECO:0007669"/>
    <property type="project" value="TreeGrafter"/>
</dbReference>
<organism evidence="7 8">
    <name type="scientific">Litoreibacter ascidiaceicola</name>
    <dbReference type="NCBI Taxonomy" id="1486859"/>
    <lineage>
        <taxon>Bacteria</taxon>
        <taxon>Pseudomonadati</taxon>
        <taxon>Pseudomonadota</taxon>
        <taxon>Alphaproteobacteria</taxon>
        <taxon>Rhodobacterales</taxon>
        <taxon>Roseobacteraceae</taxon>
        <taxon>Litoreibacter</taxon>
    </lineage>
</organism>
<reference evidence="8" key="1">
    <citation type="submission" date="2016-11" db="EMBL/GenBank/DDBJ databases">
        <authorList>
            <person name="Varghese N."/>
            <person name="Submissions S."/>
        </authorList>
    </citation>
    <scope>NUCLEOTIDE SEQUENCE [LARGE SCALE GENOMIC DNA]</scope>
    <source>
        <strain evidence="8">DSM 100566</strain>
    </source>
</reference>
<dbReference type="OrthoDB" id="389074at2"/>
<keyword evidence="7" id="KW-0670">Pyruvate</keyword>
<gene>
    <name evidence="7" type="ORF">SAMN05444273_103545</name>
</gene>
<dbReference type="PANTHER" id="PTHR21152:SF40">
    <property type="entry name" value="ALANINE--GLYOXYLATE AMINOTRANSFERASE"/>
    <property type="match status" value="1"/>
</dbReference>
<evidence type="ECO:0000256" key="3">
    <source>
        <dbReference type="ARBA" id="ARBA00022898"/>
    </source>
</evidence>
<dbReference type="EMBL" id="FQUV01000003">
    <property type="protein sequence ID" value="SHF05112.1"/>
    <property type="molecule type" value="Genomic_DNA"/>
</dbReference>
<dbReference type="GO" id="GO:0004760">
    <property type="term" value="F:L-serine-pyruvate transaminase activity"/>
    <property type="evidence" value="ECO:0007669"/>
    <property type="project" value="TreeGrafter"/>
</dbReference>
<evidence type="ECO:0000256" key="2">
    <source>
        <dbReference type="ARBA" id="ARBA00009236"/>
    </source>
</evidence>
<dbReference type="InterPro" id="IPR000192">
    <property type="entry name" value="Aminotrans_V_dom"/>
</dbReference>
<proteinExistence type="inferred from homology"/>
<feature type="binding site" evidence="4">
    <location>
        <position position="358"/>
    </location>
    <ligand>
        <name>substrate</name>
    </ligand>
</feature>
<comment type="similarity">
    <text evidence="2">Belongs to the class-V pyridoxal-phosphate-dependent aminotransferase family.</text>
</comment>
<dbReference type="Proteomes" id="UP000184144">
    <property type="component" value="Unassembled WGS sequence"/>
</dbReference>
<dbReference type="InterPro" id="IPR015424">
    <property type="entry name" value="PyrdxlP-dep_Trfase"/>
</dbReference>
<dbReference type="InterPro" id="IPR015421">
    <property type="entry name" value="PyrdxlP-dep_Trfase_major"/>
</dbReference>
<comment type="cofactor">
    <cofactor evidence="1 5">
        <name>pyridoxal 5'-phosphate</name>
        <dbReference type="ChEBI" id="CHEBI:597326"/>
    </cofactor>
</comment>
<dbReference type="FunFam" id="3.90.1150.10:FF:000204">
    <property type="entry name" value="Hypothetical aminotransferase"/>
    <property type="match status" value="1"/>
</dbReference>
<accession>A0A1M4YHW9</accession>
<evidence type="ECO:0000256" key="4">
    <source>
        <dbReference type="PIRSR" id="PIRSR000524-1"/>
    </source>
</evidence>
<evidence type="ECO:0000256" key="5">
    <source>
        <dbReference type="PIRSR" id="PIRSR000524-50"/>
    </source>
</evidence>
<evidence type="ECO:0000256" key="1">
    <source>
        <dbReference type="ARBA" id="ARBA00001933"/>
    </source>
</evidence>
<sequence length="403" mass="42900">MSNLPNLSHGRHTLAIPGPSVMPERVLQAMHRPAPNIYTGELIDMTYSLVPDLKAVAKTSGHVAMYVGNGHAAWEASLANVLAIGDKVLVPGAAQFSNGWAETARKRGLVVEQLDFGRRAPIDPQGVEDALRADSGHEIKAVLVVQTDTASSAKSDLAAIRTAMDAAGHPALMIVDSIACLGCDDMQMDAWGIDVVVTGSQKGLMVPPGMCFVFFNDKAAAMRQKMERVSGYWDWHPRANPEGYYQMSCGTAPTHHLYGLRVALDMIVHEEGLENVLARHATLARALWAACDVWGQGGPLELNITDPAARSNAVTSLRIGAPHGTDLRNWLIEQAGLTLGIGLGMATEDDPMSDGFFRIGHMGHVNMHMLMGTLGSIDAGLKALNIPHGDGALAAAARICAGK</sequence>
<dbReference type="SUPFAM" id="SSF53383">
    <property type="entry name" value="PLP-dependent transferases"/>
    <property type="match status" value="1"/>
</dbReference>
<dbReference type="Gene3D" id="3.40.640.10">
    <property type="entry name" value="Type I PLP-dependent aspartate aminotransferase-like (Major domain)"/>
    <property type="match status" value="1"/>
</dbReference>
<dbReference type="PIRSF" id="PIRSF000524">
    <property type="entry name" value="SPT"/>
    <property type="match status" value="1"/>
</dbReference>
<dbReference type="AlphaFoldDB" id="A0A1M4YHW9"/>
<dbReference type="InterPro" id="IPR015422">
    <property type="entry name" value="PyrdxlP-dep_Trfase_small"/>
</dbReference>
<evidence type="ECO:0000313" key="7">
    <source>
        <dbReference type="EMBL" id="SHF05112.1"/>
    </source>
</evidence>
<dbReference type="PANTHER" id="PTHR21152">
    <property type="entry name" value="AMINOTRANSFERASE CLASS V"/>
    <property type="match status" value="1"/>
</dbReference>
<feature type="domain" description="Aminotransferase class V" evidence="6">
    <location>
        <begin position="77"/>
        <end position="340"/>
    </location>
</feature>
<dbReference type="Gene3D" id="3.90.1150.10">
    <property type="entry name" value="Aspartate Aminotransferase, domain 1"/>
    <property type="match status" value="1"/>
</dbReference>
<feature type="modified residue" description="N6-(pyridoxal phosphate)lysine" evidence="5">
    <location>
        <position position="202"/>
    </location>
</feature>
<dbReference type="STRING" id="1486859.SAMN05444273_103545"/>